<dbReference type="GO" id="GO:0008654">
    <property type="term" value="P:phospholipid biosynthetic process"/>
    <property type="evidence" value="ECO:0007669"/>
    <property type="project" value="TreeGrafter"/>
</dbReference>
<dbReference type="InterPro" id="IPR002123">
    <property type="entry name" value="Plipid/glycerol_acylTrfase"/>
</dbReference>
<dbReference type="OrthoDB" id="2427554at2759"/>
<dbReference type="InterPro" id="IPR052744">
    <property type="entry name" value="GPAT/DAPAT"/>
</dbReference>
<evidence type="ECO:0000259" key="3">
    <source>
        <dbReference type="SMART" id="SM00563"/>
    </source>
</evidence>
<dbReference type="SUPFAM" id="SSF69593">
    <property type="entry name" value="Glycerol-3-phosphate (1)-acyltransferase"/>
    <property type="match status" value="2"/>
</dbReference>
<organism evidence="4 5">
    <name type="scientific">Sungouiella intermedia</name>
    <dbReference type="NCBI Taxonomy" id="45354"/>
    <lineage>
        <taxon>Eukaryota</taxon>
        <taxon>Fungi</taxon>
        <taxon>Dikarya</taxon>
        <taxon>Ascomycota</taxon>
        <taxon>Saccharomycotina</taxon>
        <taxon>Pichiomycetes</taxon>
        <taxon>Metschnikowiaceae</taxon>
        <taxon>Sungouiella</taxon>
    </lineage>
</organism>
<feature type="compositionally biased region" description="Basic and acidic residues" evidence="1">
    <location>
        <begin position="668"/>
        <end position="687"/>
    </location>
</feature>
<dbReference type="STRING" id="45354.A0A1L0B8C2"/>
<evidence type="ECO:0000313" key="5">
    <source>
        <dbReference type="Proteomes" id="UP000182334"/>
    </source>
</evidence>
<evidence type="ECO:0000256" key="1">
    <source>
        <dbReference type="SAM" id="MobiDB-lite"/>
    </source>
</evidence>
<dbReference type="PANTHER" id="PTHR31605">
    <property type="entry name" value="GLYCEROL-3-PHOSPHATE O-ACYLTRANSFERASE 1"/>
    <property type="match status" value="1"/>
</dbReference>
<dbReference type="PANTHER" id="PTHR31605:SF2">
    <property type="entry name" value="GLYCEROL-3-PHOSPHATE O-ACYLTRANSFERASE 2"/>
    <property type="match status" value="1"/>
</dbReference>
<dbReference type="Proteomes" id="UP000182334">
    <property type="component" value="Chromosome I"/>
</dbReference>
<evidence type="ECO:0000256" key="2">
    <source>
        <dbReference type="SAM" id="Phobius"/>
    </source>
</evidence>
<dbReference type="AlphaFoldDB" id="A0A1L0B8C2"/>
<dbReference type="GO" id="GO:0004366">
    <property type="term" value="F:glycerol-3-phosphate O-acyltransferase activity"/>
    <property type="evidence" value="ECO:0007669"/>
    <property type="project" value="TreeGrafter"/>
</dbReference>
<accession>A0A1L0B8C2</accession>
<dbReference type="SMART" id="SM00563">
    <property type="entry name" value="PlsC"/>
    <property type="match status" value="1"/>
</dbReference>
<keyword evidence="2" id="KW-1133">Transmembrane helix</keyword>
<reference evidence="4 5" key="1">
    <citation type="submission" date="2016-10" db="EMBL/GenBank/DDBJ databases">
        <authorList>
            <person name="de Groot N.N."/>
        </authorList>
    </citation>
    <scope>NUCLEOTIDE SEQUENCE [LARGE SCALE GENOMIC DNA]</scope>
    <source>
        <strain evidence="4 5">CBS 141442</strain>
    </source>
</reference>
<dbReference type="EMBL" id="LT635756">
    <property type="protein sequence ID" value="SGZ47478.1"/>
    <property type="molecule type" value="Genomic_DNA"/>
</dbReference>
<keyword evidence="5" id="KW-1185">Reference proteome</keyword>
<feature type="transmembrane region" description="Helical" evidence="2">
    <location>
        <begin position="496"/>
        <end position="518"/>
    </location>
</feature>
<evidence type="ECO:0000313" key="4">
    <source>
        <dbReference type="EMBL" id="SGZ47478.1"/>
    </source>
</evidence>
<keyword evidence="2" id="KW-0812">Transmembrane</keyword>
<dbReference type="GO" id="GO:0016287">
    <property type="term" value="F:glycerone-phosphate O-acyltransferase activity"/>
    <property type="evidence" value="ECO:0007669"/>
    <property type="project" value="TreeGrafter"/>
</dbReference>
<feature type="region of interest" description="Disordered" evidence="1">
    <location>
        <begin position="659"/>
        <end position="696"/>
    </location>
</feature>
<feature type="transmembrane region" description="Helical" evidence="2">
    <location>
        <begin position="445"/>
        <end position="466"/>
    </location>
</feature>
<gene>
    <name evidence="4" type="ORF">SAMEA4029010_CIC11G00000003542</name>
</gene>
<feature type="transmembrane region" description="Helical" evidence="2">
    <location>
        <begin position="35"/>
        <end position="56"/>
    </location>
</feature>
<proteinExistence type="predicted"/>
<name>A0A1L0B8C2_9ASCO</name>
<protein>
    <submittedName>
        <fullName evidence="4">CIC11C00000003542</fullName>
    </submittedName>
</protein>
<feature type="domain" description="Phospholipid/glycerol acyltransferase" evidence="3">
    <location>
        <begin position="75"/>
        <end position="297"/>
    </location>
</feature>
<keyword evidence="2" id="KW-0472">Membrane</keyword>
<feature type="transmembrane region" description="Helical" evidence="2">
    <location>
        <begin position="530"/>
        <end position="548"/>
    </location>
</feature>
<sequence>MIAEKLKKPFGEPEAEENQPIPSDRSSYLDIIRRIFFLFTYDLVIWFFDAVIHTFFRELMPRGTFNIPKKGAVIFVIAPHHNQFVDPVVVMTTVRKMAGRRVSLLTAAKSYRKWFIGIPARMCGAILVERAQDLVKPVEGTISVENFGENNDNLVVLGKETQFTRDCMEKGLVGLPEFLGNAQIAEVVSNTTLILKKPFKVNFENPTEKDEKIIKRLTEGTKFVAAPHVDNHQVFQNVFDHLNAGRVLGIFPEGGLHDRPTLLPLKPGVAIMALGAVAQSRDPNQVVNIIPVGLNYFHPNKFRSRVVVEFGKPIKVTKEDGAKYEKDSRAVVNKLLDLITLRLKEVTVTCDDYDTLMAIQAARRLYTAAHRETIPLPLVVEMNRRLIKGYQKYSDRPDVKELKDAVGEYNKKLMQLGIHDHQVESLTQSNRLFVTYMFFDRFFKVILFLGLAMPGVIMFGPIFLVAKKISRKKAQEALAASTVKIKAKDVIGTWKILVALGLAPALYIFWAVVATILLTKAGWTGRLPKTVVFILCYLWSVLTTYASLRVGEIGVDYYKSLKPLFYSLVSQHIDLLQLENLQKTRKELAEQVAIVCERFGPLMFDDFNEFYRDFNQLNDNDIDFASVLSYNDSTDLRRNASLNSLSIHNLSDVAIFSNPQDDQESIESDDKHPKPSEGNEPQSRGEDYAESELPQEKVRLRRVVKRMEET</sequence>